<feature type="domain" description="Fatty acid desaturase" evidence="3">
    <location>
        <begin position="96"/>
        <end position="171"/>
    </location>
</feature>
<dbReference type="Pfam" id="PF00487">
    <property type="entry name" value="FA_desaturase"/>
    <property type="match status" value="2"/>
</dbReference>
<protein>
    <recommendedName>
        <fullName evidence="3">Fatty acid desaturase domain-containing protein</fullName>
    </recommendedName>
</protein>
<feature type="transmembrane region" description="Helical" evidence="2">
    <location>
        <begin position="334"/>
        <end position="353"/>
    </location>
</feature>
<dbReference type="AlphaFoldDB" id="A0A8H5GPS1"/>
<feature type="transmembrane region" description="Helical" evidence="2">
    <location>
        <begin position="303"/>
        <end position="322"/>
    </location>
</feature>
<evidence type="ECO:0000259" key="3">
    <source>
        <dbReference type="Pfam" id="PF00487"/>
    </source>
</evidence>
<reference evidence="4 5" key="1">
    <citation type="journal article" date="2020" name="ISME J.">
        <title>Uncovering the hidden diversity of litter-decomposition mechanisms in mushroom-forming fungi.</title>
        <authorList>
            <person name="Floudas D."/>
            <person name="Bentzer J."/>
            <person name="Ahren D."/>
            <person name="Johansson T."/>
            <person name="Persson P."/>
            <person name="Tunlid A."/>
        </authorList>
    </citation>
    <scope>NUCLEOTIDE SEQUENCE [LARGE SCALE GENOMIC DNA]</scope>
    <source>
        <strain evidence="4 5">CBS 291.85</strain>
    </source>
</reference>
<name>A0A8H5GPS1_9AGAR</name>
<feature type="transmembrane region" description="Helical" evidence="2">
    <location>
        <begin position="96"/>
        <end position="116"/>
    </location>
</feature>
<feature type="transmembrane region" description="Helical" evidence="2">
    <location>
        <begin position="57"/>
        <end position="76"/>
    </location>
</feature>
<feature type="region of interest" description="Disordered" evidence="1">
    <location>
        <begin position="176"/>
        <end position="206"/>
    </location>
</feature>
<dbReference type="EMBL" id="JAACJM010000014">
    <property type="protein sequence ID" value="KAF5368959.1"/>
    <property type="molecule type" value="Genomic_DNA"/>
</dbReference>
<organism evidence="4 5">
    <name type="scientific">Tetrapyrgos nigripes</name>
    <dbReference type="NCBI Taxonomy" id="182062"/>
    <lineage>
        <taxon>Eukaryota</taxon>
        <taxon>Fungi</taxon>
        <taxon>Dikarya</taxon>
        <taxon>Basidiomycota</taxon>
        <taxon>Agaricomycotina</taxon>
        <taxon>Agaricomycetes</taxon>
        <taxon>Agaricomycetidae</taxon>
        <taxon>Agaricales</taxon>
        <taxon>Marasmiineae</taxon>
        <taxon>Marasmiaceae</taxon>
        <taxon>Tetrapyrgos</taxon>
    </lineage>
</organism>
<evidence type="ECO:0000256" key="2">
    <source>
        <dbReference type="SAM" id="Phobius"/>
    </source>
</evidence>
<feature type="region of interest" description="Disordered" evidence="1">
    <location>
        <begin position="563"/>
        <end position="582"/>
    </location>
</feature>
<keyword evidence="2" id="KW-0812">Transmembrane</keyword>
<dbReference type="PANTHER" id="PTHR32100">
    <property type="entry name" value="OMEGA-6 FATTY ACID DESATURASE, CHLOROPLASTIC"/>
    <property type="match status" value="1"/>
</dbReference>
<dbReference type="InterPro" id="IPR012171">
    <property type="entry name" value="Fatty_acid_desaturase"/>
</dbReference>
<evidence type="ECO:0000256" key="1">
    <source>
        <dbReference type="SAM" id="MobiDB-lite"/>
    </source>
</evidence>
<sequence>MGWTNNNQSTMLSYFAFSDSPEYIRRKNTPFTPTHLSIQQIRAAIPKELFEKSTVKGLAYVALDIFFAVVLYKLAWQIDAFSSYIAPQSTVFKWSLWSVYWFAQSVVLAGWWCMAHEAGHGNISKHKWVNNLVGFGLHTFVLAPYFAWRASHSAHHKATVNIERDENYVPRTRSQLGLPALPTRDDTNTPVTSGTLEPVHEEDHPHPEGIAHPGRLPYHEMVEETPIAQLYARVRLFSSFTKAIITWVLDIAETLFRMFIMQTMGWQIYLFTDVSGSPRHPKGTNHFLPSSSLFASRPSVHRYLIISDLGILVMMALLYLWARSPGVGAANLVKLYGVPYIFLNHWIVLLTFLHHSDPTLPYYHSGQWSFARGALSTVDRPLLSWGGRLFLKNVSHDHISHHLFSNIPWYNQPRSTAILRELLASPTSTGVEISPSASSTTTSKTADVQVHSDSLAGYYTRASNGKEYQLGHYNYDSTPWPRAFWRSFRECLWIDDLTPSEGDSDPYGGAIVFYRNREGKMHRELGVPVTVPDGTERTWPPESLRRRFCDRYMNTTSSELCVVGRDPEKNKQDASPPRGDLV</sequence>
<dbReference type="Proteomes" id="UP000559256">
    <property type="component" value="Unassembled WGS sequence"/>
</dbReference>
<gene>
    <name evidence="4" type="ORF">D9758_003063</name>
</gene>
<feature type="transmembrane region" description="Helical" evidence="2">
    <location>
        <begin position="128"/>
        <end position="148"/>
    </location>
</feature>
<dbReference type="GO" id="GO:0016491">
    <property type="term" value="F:oxidoreductase activity"/>
    <property type="evidence" value="ECO:0007669"/>
    <property type="project" value="InterPro"/>
</dbReference>
<dbReference type="GO" id="GO:0006629">
    <property type="term" value="P:lipid metabolic process"/>
    <property type="evidence" value="ECO:0007669"/>
    <property type="project" value="InterPro"/>
</dbReference>
<keyword evidence="5" id="KW-1185">Reference proteome</keyword>
<comment type="caution">
    <text evidence="4">The sequence shown here is derived from an EMBL/GenBank/DDBJ whole genome shotgun (WGS) entry which is preliminary data.</text>
</comment>
<dbReference type="InterPro" id="IPR005804">
    <property type="entry name" value="FA_desaturase_dom"/>
</dbReference>
<keyword evidence="2" id="KW-1133">Transmembrane helix</keyword>
<proteinExistence type="predicted"/>
<feature type="domain" description="Fatty acid desaturase" evidence="3">
    <location>
        <begin position="297"/>
        <end position="424"/>
    </location>
</feature>
<evidence type="ECO:0000313" key="5">
    <source>
        <dbReference type="Proteomes" id="UP000559256"/>
    </source>
</evidence>
<keyword evidence="2" id="KW-0472">Membrane</keyword>
<accession>A0A8H5GPS1</accession>
<dbReference type="OrthoDB" id="1461976at2759"/>
<evidence type="ECO:0000313" key="4">
    <source>
        <dbReference type="EMBL" id="KAF5368959.1"/>
    </source>
</evidence>